<dbReference type="Pfam" id="PF00149">
    <property type="entry name" value="Metallophos"/>
    <property type="match status" value="1"/>
</dbReference>
<organism evidence="4 5">
    <name type="scientific">Microbacterium rhizomatis</name>
    <dbReference type="NCBI Taxonomy" id="1631477"/>
    <lineage>
        <taxon>Bacteria</taxon>
        <taxon>Bacillati</taxon>
        <taxon>Actinomycetota</taxon>
        <taxon>Actinomycetes</taxon>
        <taxon>Micrococcales</taxon>
        <taxon>Microbacteriaceae</taxon>
        <taxon>Microbacterium</taxon>
    </lineage>
</organism>
<sequence length="666" mass="69661">MTSPRADAHTPRHPRRSIAWLTAAAVCATVAFGGVAFGGVVASPATAADQANLTGIILGVGADESQRIVTWYSSADTAQSVQLAPTSQLNAGQFPAGATAIAATGSANIATSGGFNRHATLSGLSENTAYSYRVGSEGNWSATYEFKTQSFDGAYDFLFFGDPQIGSSGDLAKDGAGWNDTLNVALTANPNAEILVSGGDQVETANTESQWDAFLAPEKLRQYPWAATIGNHDVGGKAYEQHLFTPNTDRSGALYANGNPSSNTSGGDYWYIYKDVLFIDLNSNSYRTASGGGGDAAHVAYVTDVVNQHGAEAKYTVLVYHHAIYSPADHAKDSDNKIRRTDFPTTFSNLGVDLVLQGHDHSYSRSYEIKNGEKANPAEQPGQEDVFTGPGGVVYVTANSASGSKYYDITAPDSSGTSGAGNGADPLNPGSYWYNSVQNQEHVRTYVKVQVKSDQLVVQNIRSGTCAAPNAAVELNKVPWCGPDSGATAAHPVGSIVDSVTIHPYHGEGQEIQVTVPTAAPGEFGWTIDGRNSLVDLGTAVENGDHFDAAGQINPITVTDTRRSLTPWSISASVGDFRDGTQTFPGKYLGWTPKVVLAGGGATAGQSIGSGYFSGDGLAVSRQLGSAAQGHERGTAKLGADLDLKIPVSVGEGSYRATMTITALSN</sequence>
<dbReference type="SUPFAM" id="SSF49363">
    <property type="entry name" value="Purple acid phosphatase, N-terminal domain"/>
    <property type="match status" value="1"/>
</dbReference>
<dbReference type="RefSeq" id="WP_150449272.1">
    <property type="nucleotide sequence ID" value="NZ_VYSA01000002.1"/>
</dbReference>
<feature type="domain" description="Purple acid phosphatase N-terminal" evidence="3">
    <location>
        <begin position="55"/>
        <end position="148"/>
    </location>
</feature>
<feature type="domain" description="Calcineurin-like phosphoesterase" evidence="2">
    <location>
        <begin position="157"/>
        <end position="363"/>
    </location>
</feature>
<gene>
    <name evidence="4" type="ORF">F6B43_12645</name>
</gene>
<accession>A0A5J5J438</accession>
<evidence type="ECO:0000313" key="5">
    <source>
        <dbReference type="Proteomes" id="UP000325827"/>
    </source>
</evidence>
<dbReference type="GO" id="GO:0046872">
    <property type="term" value="F:metal ion binding"/>
    <property type="evidence" value="ECO:0007669"/>
    <property type="project" value="InterPro"/>
</dbReference>
<evidence type="ECO:0000259" key="3">
    <source>
        <dbReference type="Pfam" id="PF16656"/>
    </source>
</evidence>
<dbReference type="GO" id="GO:0003993">
    <property type="term" value="F:acid phosphatase activity"/>
    <property type="evidence" value="ECO:0007669"/>
    <property type="project" value="InterPro"/>
</dbReference>
<keyword evidence="1" id="KW-0732">Signal</keyword>
<reference evidence="5" key="1">
    <citation type="submission" date="2019-09" db="EMBL/GenBank/DDBJ databases">
        <title>Mumia zhuanghuii sp. nov. isolated from the intestinal contents of plateau pika (Ochotona curzoniae) in the Qinghai-Tibet plateau of China.</title>
        <authorList>
            <person name="Tian Z."/>
        </authorList>
    </citation>
    <scope>NUCLEOTIDE SEQUENCE [LARGE SCALE GENOMIC DNA]</scope>
    <source>
        <strain evidence="5">JCM 30598</strain>
    </source>
</reference>
<dbReference type="InterPro" id="IPR029052">
    <property type="entry name" value="Metallo-depent_PP-like"/>
</dbReference>
<proteinExistence type="predicted"/>
<dbReference type="InterPro" id="IPR015914">
    <property type="entry name" value="PAPs_N"/>
</dbReference>
<dbReference type="EMBL" id="VYSA01000002">
    <property type="protein sequence ID" value="KAA9108240.1"/>
    <property type="molecule type" value="Genomic_DNA"/>
</dbReference>
<dbReference type="PANTHER" id="PTHR45867">
    <property type="entry name" value="PURPLE ACID PHOSPHATASE"/>
    <property type="match status" value="1"/>
</dbReference>
<name>A0A5J5J438_9MICO</name>
<evidence type="ECO:0000313" key="4">
    <source>
        <dbReference type="EMBL" id="KAA9108240.1"/>
    </source>
</evidence>
<dbReference type="PANTHER" id="PTHR45867:SF3">
    <property type="entry name" value="ACID PHOSPHATASE TYPE 7"/>
    <property type="match status" value="1"/>
</dbReference>
<dbReference type="Gene3D" id="3.60.21.10">
    <property type="match status" value="1"/>
</dbReference>
<evidence type="ECO:0000256" key="1">
    <source>
        <dbReference type="ARBA" id="ARBA00022729"/>
    </source>
</evidence>
<dbReference type="Pfam" id="PF16656">
    <property type="entry name" value="Pur_ac_phosph_N"/>
    <property type="match status" value="1"/>
</dbReference>
<dbReference type="AlphaFoldDB" id="A0A5J5J438"/>
<dbReference type="InterPro" id="IPR004843">
    <property type="entry name" value="Calcineurin-like_PHP"/>
</dbReference>
<evidence type="ECO:0000259" key="2">
    <source>
        <dbReference type="Pfam" id="PF00149"/>
    </source>
</evidence>
<dbReference type="InterPro" id="IPR008963">
    <property type="entry name" value="Purple_acid_Pase-like_N"/>
</dbReference>
<dbReference type="Gene3D" id="2.60.40.380">
    <property type="entry name" value="Purple acid phosphatase-like, N-terminal"/>
    <property type="match status" value="1"/>
</dbReference>
<protein>
    <submittedName>
        <fullName evidence="4">Metallophosphoesterase family protein</fullName>
    </submittedName>
</protein>
<dbReference type="Proteomes" id="UP000325827">
    <property type="component" value="Unassembled WGS sequence"/>
</dbReference>
<dbReference type="SUPFAM" id="SSF56300">
    <property type="entry name" value="Metallo-dependent phosphatases"/>
    <property type="match status" value="1"/>
</dbReference>
<comment type="caution">
    <text evidence="4">The sequence shown here is derived from an EMBL/GenBank/DDBJ whole genome shotgun (WGS) entry which is preliminary data.</text>
</comment>
<keyword evidence="5" id="KW-1185">Reference proteome</keyword>
<dbReference type="OrthoDB" id="9804511at2"/>